<accession>A0ABV9G2J1</accession>
<gene>
    <name evidence="1" type="ORF">ACFO9E_03255</name>
</gene>
<dbReference type="Pfam" id="PF04229">
    <property type="entry name" value="GrpB"/>
    <property type="match status" value="1"/>
</dbReference>
<dbReference type="InterPro" id="IPR043519">
    <property type="entry name" value="NT_sf"/>
</dbReference>
<keyword evidence="2" id="KW-1185">Reference proteome</keyword>
<proteinExistence type="predicted"/>
<protein>
    <submittedName>
        <fullName evidence="1">GrpB family protein</fullName>
    </submittedName>
</protein>
<evidence type="ECO:0000313" key="2">
    <source>
        <dbReference type="Proteomes" id="UP001595993"/>
    </source>
</evidence>
<name>A0ABV9G2J1_9ACTN</name>
<dbReference type="SUPFAM" id="SSF81301">
    <property type="entry name" value="Nucleotidyltransferase"/>
    <property type="match status" value="1"/>
</dbReference>
<organism evidence="1 2">
    <name type="scientific">Streptomyces maoxianensis</name>
    <dbReference type="NCBI Taxonomy" id="1459942"/>
    <lineage>
        <taxon>Bacteria</taxon>
        <taxon>Bacillati</taxon>
        <taxon>Actinomycetota</taxon>
        <taxon>Actinomycetes</taxon>
        <taxon>Kitasatosporales</taxon>
        <taxon>Streptomycetaceae</taxon>
        <taxon>Streptomyces</taxon>
    </lineage>
</organism>
<dbReference type="InterPro" id="IPR007344">
    <property type="entry name" value="GrpB/CoaE"/>
</dbReference>
<reference evidence="2" key="1">
    <citation type="journal article" date="2019" name="Int. J. Syst. Evol. Microbiol.">
        <title>The Global Catalogue of Microorganisms (GCM) 10K type strain sequencing project: providing services to taxonomists for standard genome sequencing and annotation.</title>
        <authorList>
            <consortium name="The Broad Institute Genomics Platform"/>
            <consortium name="The Broad Institute Genome Sequencing Center for Infectious Disease"/>
            <person name="Wu L."/>
            <person name="Ma J."/>
        </authorList>
    </citation>
    <scope>NUCLEOTIDE SEQUENCE [LARGE SCALE GENOMIC DNA]</scope>
    <source>
        <strain evidence="2">CGMCC 4.7139</strain>
    </source>
</reference>
<dbReference type="Gene3D" id="3.30.460.10">
    <property type="entry name" value="Beta Polymerase, domain 2"/>
    <property type="match status" value="1"/>
</dbReference>
<dbReference type="Proteomes" id="UP001595993">
    <property type="component" value="Unassembled WGS sequence"/>
</dbReference>
<dbReference type="RefSeq" id="WP_381191396.1">
    <property type="nucleotide sequence ID" value="NZ_JBHSFE010000004.1"/>
</dbReference>
<sequence>MPAAEDPEGNEPVHIHDYDPSWPVKFEAERAALQDCIGPWVVGDIHHVGSTAVPGLPAKPIIDILVGVDSLDYSRLCIQRVASLDYLYWPYRSNVMHWFCKPHPARRTHHLHLVPMGSRRYLDELAFRDALRAEPGLAARYAALKRDLAARFRSDREAYTEHKAPFVKGVLATFSDRT</sequence>
<dbReference type="PANTHER" id="PTHR34822">
    <property type="entry name" value="GRPB DOMAIN PROTEIN (AFU_ORTHOLOGUE AFUA_1G01530)"/>
    <property type="match status" value="1"/>
</dbReference>
<comment type="caution">
    <text evidence="1">The sequence shown here is derived from an EMBL/GenBank/DDBJ whole genome shotgun (WGS) entry which is preliminary data.</text>
</comment>
<evidence type="ECO:0000313" key="1">
    <source>
        <dbReference type="EMBL" id="MFC4606849.1"/>
    </source>
</evidence>
<dbReference type="EMBL" id="JBHSFE010000004">
    <property type="protein sequence ID" value="MFC4606849.1"/>
    <property type="molecule type" value="Genomic_DNA"/>
</dbReference>
<dbReference type="PANTHER" id="PTHR34822:SF1">
    <property type="entry name" value="GRPB FAMILY PROTEIN"/>
    <property type="match status" value="1"/>
</dbReference>